<evidence type="ECO:0008006" key="3">
    <source>
        <dbReference type="Google" id="ProtNLM"/>
    </source>
</evidence>
<proteinExistence type="predicted"/>
<sequence>MPSIQLSAPVGANPRPLDGTAVKNYAKDVSLLRDMLEANGIGPLGGSQKMDNGLIKAINRFQKKTGFKVTDSVVDPGGRTFKALQPKYLKTLKAVEKANKEPLYQIKFKGKTILCNKVEYNRLYALALKNIHRRINSLINHNRILQEAHQEFKNTADFSQDVAGALIHALFVTVGTSGAPKPVLAKKAATAGATLKKLKSSKDLGLIHKQLPQAEQAVQAFAKDMNRFLSQYISGGSNIVLAMEVTQTIGFIALGAIATPIIITAGASLSVATVASAVGTSVLQSSMEEGWKHGLGMTDDVAGSFRKIFFDGAVGGLTSKIPTKPAKKLLSKISGDVTKLVAAQTSLVSRTTIQKYSDKVIQQGGMHLYKSSYEEVIKLVGESAKKGKPPTPKDVDKILFNMMSKPLSGAINKRLGSFFKKVSYEHKDIVTYTMVPERLNKLVKTKKVGATLTAQAHEKIASSVSGMVVKKTISQTAKHVASTLDGAKGTESPEQLTKKFKAACADDKAILAMIDAELMKCLAKK</sequence>
<dbReference type="RefSeq" id="WP_158979561.1">
    <property type="nucleotide sequence ID" value="NZ_WSFO01000006.1"/>
</dbReference>
<dbReference type="Proteomes" id="UP000441586">
    <property type="component" value="Unassembled WGS sequence"/>
</dbReference>
<dbReference type="AlphaFoldDB" id="A0A6A4RJ53"/>
<reference evidence="1 2" key="1">
    <citation type="submission" date="2019-12" db="EMBL/GenBank/DDBJ databases">
        <authorList>
            <person name="Zhang Y.-J."/>
        </authorList>
    </citation>
    <scope>NUCLEOTIDE SEQUENCE [LARGE SCALE GENOMIC DNA]</scope>
    <source>
        <strain evidence="1 2">H18S-6</strain>
    </source>
</reference>
<protein>
    <recommendedName>
        <fullName evidence="3">Peptidoglycan binding domain-containing protein</fullName>
    </recommendedName>
</protein>
<name>A0A6A4RJ53_9RHOB</name>
<dbReference type="EMBL" id="WSFO01000006">
    <property type="protein sequence ID" value="KAE9629556.1"/>
    <property type="molecule type" value="Genomic_DNA"/>
</dbReference>
<gene>
    <name evidence="1" type="ORF">GP644_11090</name>
</gene>
<comment type="caution">
    <text evidence="1">The sequence shown here is derived from an EMBL/GenBank/DDBJ whole genome shotgun (WGS) entry which is preliminary data.</text>
</comment>
<evidence type="ECO:0000313" key="2">
    <source>
        <dbReference type="Proteomes" id="UP000441586"/>
    </source>
</evidence>
<evidence type="ECO:0000313" key="1">
    <source>
        <dbReference type="EMBL" id="KAE9629556.1"/>
    </source>
</evidence>
<organism evidence="1 2">
    <name type="scientific">Parasedimentitalea maritima</name>
    <dbReference type="NCBI Taxonomy" id="2578117"/>
    <lineage>
        <taxon>Bacteria</taxon>
        <taxon>Pseudomonadati</taxon>
        <taxon>Pseudomonadota</taxon>
        <taxon>Alphaproteobacteria</taxon>
        <taxon>Rhodobacterales</taxon>
        <taxon>Paracoccaceae</taxon>
        <taxon>Parasedimentitalea</taxon>
    </lineage>
</organism>
<accession>A0A6A4RJ53</accession>